<sequence>MAAKILANLIVIGGSILARGVVAAYRQALQNATKNGVAQETIQNVVHRGSKMMTVEEAQLILGVTEKTFWEDIVKKFETMHYKKFCILRRILCDPCLKTASKCTFATVSATLEPNRRSNLLSHTLRSPPATSSCFSANLTAEPQSCSIDHLSQILHSSLQTFHSGVLTFLSFYSSRPTFFRAMVSI</sequence>
<dbReference type="STRING" id="3880.G7JGL3"/>
<keyword evidence="5" id="KW-0732">Signal</keyword>
<evidence type="ECO:0000313" key="7">
    <source>
        <dbReference type="EnsemblPlants" id="AES91673"/>
    </source>
</evidence>
<evidence type="ECO:0000256" key="2">
    <source>
        <dbReference type="ARBA" id="ARBA00022792"/>
    </source>
</evidence>
<dbReference type="EMBL" id="CM001220">
    <property type="protein sequence ID" value="AES91673.2"/>
    <property type="molecule type" value="Genomic_DNA"/>
</dbReference>
<reference evidence="6 8" key="2">
    <citation type="journal article" date="2014" name="BMC Genomics">
        <title>An improved genome release (version Mt4.0) for the model legume Medicago truncatula.</title>
        <authorList>
            <person name="Tang H."/>
            <person name="Krishnakumar V."/>
            <person name="Bidwell S."/>
            <person name="Rosen B."/>
            <person name="Chan A."/>
            <person name="Zhou S."/>
            <person name="Gentzbittel L."/>
            <person name="Childs K.L."/>
            <person name="Yandell M."/>
            <person name="Gundlach H."/>
            <person name="Mayer K.F."/>
            <person name="Schwartz D.C."/>
            <person name="Town C.D."/>
        </authorList>
    </citation>
    <scope>GENOME REANNOTATION</scope>
    <source>
        <strain evidence="7 8">cv. Jemalong A17</strain>
    </source>
</reference>
<proteinExistence type="predicted"/>
<dbReference type="Proteomes" id="UP000002051">
    <property type="component" value="Chromosome 4"/>
</dbReference>
<reference evidence="7" key="3">
    <citation type="submission" date="2015-04" db="UniProtKB">
        <authorList>
            <consortium name="EnsemblPlants"/>
        </authorList>
    </citation>
    <scope>IDENTIFICATION</scope>
    <source>
        <strain evidence="7">cv. Jemalong A17</strain>
    </source>
</reference>
<dbReference type="GO" id="GO:0030150">
    <property type="term" value="P:protein import into mitochondrial matrix"/>
    <property type="evidence" value="ECO:0000318"/>
    <property type="project" value="GO_Central"/>
</dbReference>
<protein>
    <submittedName>
        <fullName evidence="6">Import inner membrane translocase subunit tim16, putative</fullName>
    </submittedName>
</protein>
<organism evidence="6 8">
    <name type="scientific">Medicago truncatula</name>
    <name type="common">Barrel medic</name>
    <name type="synonym">Medicago tribuloides</name>
    <dbReference type="NCBI Taxonomy" id="3880"/>
    <lineage>
        <taxon>Eukaryota</taxon>
        <taxon>Viridiplantae</taxon>
        <taxon>Streptophyta</taxon>
        <taxon>Embryophyta</taxon>
        <taxon>Tracheophyta</taxon>
        <taxon>Spermatophyta</taxon>
        <taxon>Magnoliopsida</taxon>
        <taxon>eudicotyledons</taxon>
        <taxon>Gunneridae</taxon>
        <taxon>Pentapetalae</taxon>
        <taxon>rosids</taxon>
        <taxon>fabids</taxon>
        <taxon>Fabales</taxon>
        <taxon>Fabaceae</taxon>
        <taxon>Papilionoideae</taxon>
        <taxon>50 kb inversion clade</taxon>
        <taxon>NPAAA clade</taxon>
        <taxon>Hologalegina</taxon>
        <taxon>IRL clade</taxon>
        <taxon>Trifolieae</taxon>
        <taxon>Medicago</taxon>
    </lineage>
</organism>
<accession>G7JGL3</accession>
<dbReference type="PaxDb" id="3880-AES91673"/>
<evidence type="ECO:0000256" key="5">
    <source>
        <dbReference type="SAM" id="SignalP"/>
    </source>
</evidence>
<evidence type="ECO:0000313" key="8">
    <source>
        <dbReference type="Proteomes" id="UP000002051"/>
    </source>
</evidence>
<dbReference type="AlphaFoldDB" id="G7JGL3"/>
<keyword evidence="2" id="KW-0999">Mitochondrion inner membrane</keyword>
<evidence type="ECO:0000256" key="3">
    <source>
        <dbReference type="ARBA" id="ARBA00023128"/>
    </source>
</evidence>
<dbReference type="eggNOG" id="KOG3442">
    <property type="taxonomic scope" value="Eukaryota"/>
</dbReference>
<gene>
    <name evidence="6" type="ordered locus">MTR_4g116100</name>
</gene>
<name>G7JGL3_MEDTR</name>
<dbReference type="PANTHER" id="PTHR12388">
    <property type="entry name" value="MITOCHONDRIA ASSOCIATED GRANULOCYTE MACROPHAGE CSF SIGNALING MOLECULE"/>
    <property type="match status" value="1"/>
</dbReference>
<reference evidence="6 8" key="1">
    <citation type="journal article" date="2011" name="Nature">
        <title>The Medicago genome provides insight into the evolution of rhizobial symbioses.</title>
        <authorList>
            <person name="Young N.D."/>
            <person name="Debelle F."/>
            <person name="Oldroyd G.E."/>
            <person name="Geurts R."/>
            <person name="Cannon S.B."/>
            <person name="Udvardi M.K."/>
            <person name="Benedito V.A."/>
            <person name="Mayer K.F."/>
            <person name="Gouzy J."/>
            <person name="Schoof H."/>
            <person name="Van de Peer Y."/>
            <person name="Proost S."/>
            <person name="Cook D.R."/>
            <person name="Meyers B.C."/>
            <person name="Spannagl M."/>
            <person name="Cheung F."/>
            <person name="De Mita S."/>
            <person name="Krishnakumar V."/>
            <person name="Gundlach H."/>
            <person name="Zhou S."/>
            <person name="Mudge J."/>
            <person name="Bharti A.K."/>
            <person name="Murray J.D."/>
            <person name="Naoumkina M.A."/>
            <person name="Rosen B."/>
            <person name="Silverstein K.A."/>
            <person name="Tang H."/>
            <person name="Rombauts S."/>
            <person name="Zhao P.X."/>
            <person name="Zhou P."/>
            <person name="Barbe V."/>
            <person name="Bardou P."/>
            <person name="Bechner M."/>
            <person name="Bellec A."/>
            <person name="Berger A."/>
            <person name="Berges H."/>
            <person name="Bidwell S."/>
            <person name="Bisseling T."/>
            <person name="Choisne N."/>
            <person name="Couloux A."/>
            <person name="Denny R."/>
            <person name="Deshpande S."/>
            <person name="Dai X."/>
            <person name="Doyle J.J."/>
            <person name="Dudez A.M."/>
            <person name="Farmer A.D."/>
            <person name="Fouteau S."/>
            <person name="Franken C."/>
            <person name="Gibelin C."/>
            <person name="Gish J."/>
            <person name="Goldstein S."/>
            <person name="Gonzalez A.J."/>
            <person name="Green P.J."/>
            <person name="Hallab A."/>
            <person name="Hartog M."/>
            <person name="Hua A."/>
            <person name="Humphray S.J."/>
            <person name="Jeong D.H."/>
            <person name="Jing Y."/>
            <person name="Jocker A."/>
            <person name="Kenton S.M."/>
            <person name="Kim D.J."/>
            <person name="Klee K."/>
            <person name="Lai H."/>
            <person name="Lang C."/>
            <person name="Lin S."/>
            <person name="Macmil S.L."/>
            <person name="Magdelenat G."/>
            <person name="Matthews L."/>
            <person name="McCorrison J."/>
            <person name="Monaghan E.L."/>
            <person name="Mun J.H."/>
            <person name="Najar F.Z."/>
            <person name="Nicholson C."/>
            <person name="Noirot C."/>
            <person name="O'Bleness M."/>
            <person name="Paule C.R."/>
            <person name="Poulain J."/>
            <person name="Prion F."/>
            <person name="Qin B."/>
            <person name="Qu C."/>
            <person name="Retzel E.F."/>
            <person name="Riddle C."/>
            <person name="Sallet E."/>
            <person name="Samain S."/>
            <person name="Samson N."/>
            <person name="Sanders I."/>
            <person name="Saurat O."/>
            <person name="Scarpelli C."/>
            <person name="Schiex T."/>
            <person name="Segurens B."/>
            <person name="Severin A.J."/>
            <person name="Sherrier D.J."/>
            <person name="Shi R."/>
            <person name="Sims S."/>
            <person name="Singer S.R."/>
            <person name="Sinharoy S."/>
            <person name="Sterck L."/>
            <person name="Viollet A."/>
            <person name="Wang B.B."/>
            <person name="Wang K."/>
            <person name="Wang M."/>
            <person name="Wang X."/>
            <person name="Warfsmann J."/>
            <person name="Weissenbach J."/>
            <person name="White D.D."/>
            <person name="White J.D."/>
            <person name="Wiley G.B."/>
            <person name="Wincker P."/>
            <person name="Xing Y."/>
            <person name="Yang L."/>
            <person name="Yao Z."/>
            <person name="Ying F."/>
            <person name="Zhai J."/>
            <person name="Zhou L."/>
            <person name="Zuber A."/>
            <person name="Denarie J."/>
            <person name="Dixon R.A."/>
            <person name="May G.D."/>
            <person name="Schwartz D.C."/>
            <person name="Rogers J."/>
            <person name="Quetier F."/>
            <person name="Town C.D."/>
            <person name="Roe B.A."/>
        </authorList>
    </citation>
    <scope>NUCLEOTIDE SEQUENCE [LARGE SCALE GENOMIC DNA]</scope>
    <source>
        <strain evidence="6">A17</strain>
        <strain evidence="7 8">cv. Jemalong A17</strain>
    </source>
</reference>
<feature type="signal peptide" evidence="5">
    <location>
        <begin position="1"/>
        <end position="23"/>
    </location>
</feature>
<dbReference type="EnsemblPlants" id="AES91673">
    <property type="protein sequence ID" value="AES91673"/>
    <property type="gene ID" value="MTR_4g116100"/>
</dbReference>
<accession>A0A0C3X601</accession>
<comment type="subcellular location">
    <subcellularLocation>
        <location evidence="1">Mitochondrion inner membrane</location>
    </subcellularLocation>
</comment>
<keyword evidence="4" id="KW-0472">Membrane</keyword>
<feature type="chain" id="PRO_5014572892" evidence="5">
    <location>
        <begin position="24"/>
        <end position="186"/>
    </location>
</feature>
<evidence type="ECO:0000313" key="6">
    <source>
        <dbReference type="EMBL" id="AES91673.2"/>
    </source>
</evidence>
<dbReference type="PANTHER" id="PTHR12388:SF0">
    <property type="entry name" value="MITOCHONDRIAL IMPORT INNER MEMBRANE TRANSLOCASE SUBUNIT TIM16"/>
    <property type="match status" value="1"/>
</dbReference>
<dbReference type="HOGENOM" id="CLU_1456517_0_0_1"/>
<evidence type="ECO:0000256" key="4">
    <source>
        <dbReference type="ARBA" id="ARBA00023136"/>
    </source>
</evidence>
<evidence type="ECO:0000256" key="1">
    <source>
        <dbReference type="ARBA" id="ARBA00004273"/>
    </source>
</evidence>
<keyword evidence="3" id="KW-0496">Mitochondrion</keyword>
<keyword evidence="8" id="KW-1185">Reference proteome</keyword>
<dbReference type="GO" id="GO:0005744">
    <property type="term" value="C:TIM23 mitochondrial import inner membrane translocase complex"/>
    <property type="evidence" value="ECO:0000318"/>
    <property type="project" value="GO_Central"/>
</dbReference>
<dbReference type="InterPro" id="IPR005341">
    <property type="entry name" value="Tim16"/>
</dbReference>